<dbReference type="InterPro" id="IPR000719">
    <property type="entry name" value="Prot_kinase_dom"/>
</dbReference>
<comment type="caution">
    <text evidence="9">The sequence shown here is derived from an EMBL/GenBank/DDBJ whole genome shotgun (WGS) entry which is preliminary data.</text>
</comment>
<name>A0ABQ9XBL6_9EUKA</name>
<dbReference type="EMBL" id="JARBJD010000146">
    <property type="protein sequence ID" value="KAK2949911.1"/>
    <property type="molecule type" value="Genomic_DNA"/>
</dbReference>
<keyword evidence="6" id="KW-0472">Membrane</keyword>
<evidence type="ECO:0000256" key="4">
    <source>
        <dbReference type="ARBA" id="ARBA00022840"/>
    </source>
</evidence>
<dbReference type="InterPro" id="IPR001245">
    <property type="entry name" value="Ser-Thr/Tyr_kinase_cat_dom"/>
</dbReference>
<evidence type="ECO:0000256" key="6">
    <source>
        <dbReference type="SAM" id="Phobius"/>
    </source>
</evidence>
<dbReference type="InterPro" id="IPR011009">
    <property type="entry name" value="Kinase-like_dom_sf"/>
</dbReference>
<feature type="chain" id="PRO_5045239680" description="Protein kinase domain-containing protein" evidence="7">
    <location>
        <begin position="17"/>
        <end position="2418"/>
    </location>
</feature>
<keyword evidence="10" id="KW-1185">Reference proteome</keyword>
<evidence type="ECO:0000313" key="9">
    <source>
        <dbReference type="EMBL" id="KAK2949911.1"/>
    </source>
</evidence>
<feature type="signal peptide" evidence="7">
    <location>
        <begin position="1"/>
        <end position="16"/>
    </location>
</feature>
<evidence type="ECO:0000256" key="5">
    <source>
        <dbReference type="SAM" id="MobiDB-lite"/>
    </source>
</evidence>
<sequence>MILFILGARLFSGAVAHPDFHSAFPTSPAVFVPLSAIIEQHQSNRNTNTDNGEQFVLGSTTYCATSLEINSRHLTLLGDRSTLTHEGTNIHSKQKMDKSAKTTTGLPQKPLNSVLLLVNCTIVLDSLNLVVNMEHCSICSIAASDLSVKNCEVSSSMSLSPFVVDSWSAGTSSAISIENSRYSGFSSSTILPFVDVDSAMDSLNSGRSADLFAGTEGPGLTICGTGLSILDSSLPLSTGPLFSFTKPSRVNEESGSVLEVETVLLSSLVQNVTSPNIANCWMAGASQKMIGTRIRESTNHISGTGCVDMNFGGSLLSLNSSFSNCVRTPQSLPNDDQNKTGQKYKHGDRLTVDNLSTSNILISSCTFDTMSFHDPTGSESGGAAIFIYLRDVPITIQRCSFYKCALTGQHPDGGAILLRFHLSTPSLQPISVSDSCFVDCTNTLTPSSLASGTNCGGGFCIISANTVSLERLSFHHCFATSRGGGMYLDMGTGTVSNIILDSCESDLAGGVYRNIGLYTFSSLHFRDCSSGTAEAEDFATASSYGTSNPFTDCDTTAPYPTIYPMSREQTKDWISSVSAKLQLTAFSIGFGLNSATLSVTAAETVSGTMFVVVEGGNVPRLTSVSFSSNTKGEGTVPIEMNGVLEAGTIYGIRAAGMKGRVLFGNMVVGATAKLLDENRTNVLVSGIILSEGTFIMEVKDKTTGTTETLTLPMTLSGKSLLSVEKELSVEYEAGKLQYEHEYSVEEVVCNGASVDVKSGTSFVIPPQPSRLAEVKVMNASDWVTLTLTGTVFYSSEYSVTLTEVTESSEKHTKTITLSRNASRGVMKEWKAILFPIESEDLKYGKTYSVTSMIPTDGTDSIEISAAPFQTPVEPPRIVGVSCVLDVSGNTTSLKLRGRQIPSGTYKVVLNAANGSSFDITFSGGLSEERDSDMKSLTIYGSDPFLSFNTAYSLFSVGSFLIDTRYDSFTTAIEPARIVGVSCVLDENKNTTSFKLRGRQIPTGTYTVVLNNASGLSFDVDFSTPLSEERDSDMKSLTIYGSDPFLSFNTAYSLFSVGSFLIDTRYDSFTTAIEPARIVGVSCVLDENKNTTSFKLRGRQIPTGTYTVVLNNASGLSFDVDFSTPLSEERDSDMKSLTIYGSDPFLSFNTAYSLFSVGSFLIDTRYDSFTTAIEPARIVGVSCVLDENKNTTSFKLRGRQIPTGTCTVVLNNTSGLSFDVEFSTPISDERDSDVKSLTIYGSNPFLSFNTTYKLYSVGSFLIDSGNNSFSISEPTRLTSVGSVVFADDRKTTVSIELVGVEMPTTPLKLFVVKVGVSNDKKVSLDATFLTKVAGTAIGVGYSENEEEMTIAFGWNYTVVGLKDGDNELLIVSGLEIEMPVEPARIVLTSCTDGVNATKVKVDGVGLSERTTYTLSVSGTPTSSGQNTEPHVTTIEVIGVSTTEAESEELALYPVSEADLRFGFTYEITGASANSKPVLVESTPTFSTPTEPARIENAFCSLSKNRTSVTIVISGTALPDSKVEVTFKKEGEASTFPPQTAVCSSSGAFSFSMLAGDTSSSTQLQYGSRYVISSVKHGSDEMEVNWNVGFTVDHPPRLSSIVFSFSNTLHTLFELELIGDGLTLLGEYELTLNSSFKMSMILNGGKTGRTIKAQPIGFESCLDFSTTYTVTSLHLKKDESDKVVFGTVSFETKAKPTRIEIFVDSSSTFALPLCGEMDRPCTRMDDGWWIVSTLAIDGPTLRILNRTTLSSGIVIGSGMHVLFSPGDNIEPTLRIPSSATMNENGGLIWMSEGSFELRDVDVEIESSSASFVFVLAVDSTLIVKDGSICGPTPSSNSGDMTETASDETICAWSSGVLQLTNTETNLTSSSFSRLSQGLVNMKNGSLNVVSSSFYGNKPSLLTSSSSFPSFRRNVRCSEGGRVEIGSLSGGDGLETPSAWISATDCSLTAKEEIFHSPFFIPTLDTSKTSVSTDPKKPDLNVTLIGTQMIPCGLFLEIVEIEKNTEKNSTFLELTTETTKTLTETEVSLSLLISSVGLDRNLEWRGRLRFGENYQTSSFLLKKSALDERKALMTQTMKWLLPVICGIVLLLALVLVILILLRRHKKQKKKQNLSQQEMNQPIQNELIEKMEVEAFGTVVPLQTDLYSDRSLVFSDDSSNVQTDQLKQQSPEGAETREQESRWNANQTIVTDVADENGHVSKQFVQRQDTLFNRLHGETRGLLNRNEIGRRVARALVRFAQHRKNDVLLAHVSSHRILVGKQGEVTLLVKSLDGQVNHGQTTQTNKAAEQVNNGEAVQSTKMVETQGIEDIREGVRWEAPEVLEKKADVDVSRAAVFSLGLVLWEIETGDVPFGEYDALNARRQIVAGTRPKLESIPDSDLREIISSCFVMDPTQRPTLDTILSDLELLEGKSKANRPFVIQ</sequence>
<keyword evidence="7" id="KW-0732">Signal</keyword>
<evidence type="ECO:0000256" key="7">
    <source>
        <dbReference type="SAM" id="SignalP"/>
    </source>
</evidence>
<dbReference type="InterPro" id="IPR051681">
    <property type="entry name" value="Ser/Thr_Kinases-Pseudokinases"/>
</dbReference>
<dbReference type="PROSITE" id="PS50011">
    <property type="entry name" value="PROTEIN_KINASE_DOM"/>
    <property type="match status" value="1"/>
</dbReference>
<accession>A0ABQ9XBL6</accession>
<dbReference type="Gene3D" id="1.10.510.10">
    <property type="entry name" value="Transferase(Phosphotransferase) domain 1"/>
    <property type="match status" value="1"/>
</dbReference>
<evidence type="ECO:0000256" key="3">
    <source>
        <dbReference type="ARBA" id="ARBA00022777"/>
    </source>
</evidence>
<dbReference type="Proteomes" id="UP001281761">
    <property type="component" value="Unassembled WGS sequence"/>
</dbReference>
<feature type="transmembrane region" description="Helical" evidence="6">
    <location>
        <begin position="2076"/>
        <end position="2098"/>
    </location>
</feature>
<dbReference type="PANTHER" id="PTHR44329">
    <property type="entry name" value="SERINE/THREONINE-PROTEIN KINASE TNNI3K-RELATED"/>
    <property type="match status" value="1"/>
</dbReference>
<reference evidence="9 10" key="1">
    <citation type="journal article" date="2022" name="bioRxiv">
        <title>Genomics of Preaxostyla Flagellates Illuminates Evolutionary Transitions and the Path Towards Mitochondrial Loss.</title>
        <authorList>
            <person name="Novak L.V.F."/>
            <person name="Treitli S.C."/>
            <person name="Pyrih J."/>
            <person name="Halakuc P."/>
            <person name="Pipaliya S.V."/>
            <person name="Vacek V."/>
            <person name="Brzon O."/>
            <person name="Soukal P."/>
            <person name="Eme L."/>
            <person name="Dacks J.B."/>
            <person name="Karnkowska A."/>
            <person name="Elias M."/>
            <person name="Hampl V."/>
        </authorList>
    </citation>
    <scope>NUCLEOTIDE SEQUENCE [LARGE SCALE GENOMIC DNA]</scope>
    <source>
        <strain evidence="9">NAU3</strain>
        <tissue evidence="9">Gut</tissue>
    </source>
</reference>
<protein>
    <recommendedName>
        <fullName evidence="8">Protein kinase domain-containing protein</fullName>
    </recommendedName>
</protein>
<keyword evidence="1" id="KW-0808">Transferase</keyword>
<keyword evidence="4" id="KW-0067">ATP-binding</keyword>
<feature type="domain" description="Protein kinase" evidence="8">
    <location>
        <begin position="2121"/>
        <end position="2416"/>
    </location>
</feature>
<keyword evidence="6" id="KW-1133">Transmembrane helix</keyword>
<dbReference type="PANTHER" id="PTHR44329:SF288">
    <property type="entry name" value="MITOGEN-ACTIVATED PROTEIN KINASE KINASE KINASE 20"/>
    <property type="match status" value="1"/>
</dbReference>
<evidence type="ECO:0000256" key="2">
    <source>
        <dbReference type="ARBA" id="ARBA00022741"/>
    </source>
</evidence>
<dbReference type="SUPFAM" id="SSF56112">
    <property type="entry name" value="Protein kinase-like (PK-like)"/>
    <property type="match status" value="1"/>
</dbReference>
<evidence type="ECO:0000313" key="10">
    <source>
        <dbReference type="Proteomes" id="UP001281761"/>
    </source>
</evidence>
<keyword evidence="3" id="KW-0418">Kinase</keyword>
<gene>
    <name evidence="9" type="ORF">BLNAU_15140</name>
</gene>
<proteinExistence type="predicted"/>
<evidence type="ECO:0000256" key="1">
    <source>
        <dbReference type="ARBA" id="ARBA00022679"/>
    </source>
</evidence>
<evidence type="ECO:0000259" key="8">
    <source>
        <dbReference type="PROSITE" id="PS50011"/>
    </source>
</evidence>
<keyword evidence="6" id="KW-0812">Transmembrane</keyword>
<organism evidence="9 10">
    <name type="scientific">Blattamonas nauphoetae</name>
    <dbReference type="NCBI Taxonomy" id="2049346"/>
    <lineage>
        <taxon>Eukaryota</taxon>
        <taxon>Metamonada</taxon>
        <taxon>Preaxostyla</taxon>
        <taxon>Oxymonadida</taxon>
        <taxon>Blattamonas</taxon>
    </lineage>
</organism>
<keyword evidence="2" id="KW-0547">Nucleotide-binding</keyword>
<feature type="compositionally biased region" description="Polar residues" evidence="5">
    <location>
        <begin position="2154"/>
        <end position="2167"/>
    </location>
</feature>
<feature type="region of interest" description="Disordered" evidence="5">
    <location>
        <begin position="2154"/>
        <end position="2178"/>
    </location>
</feature>
<dbReference type="Pfam" id="PF07714">
    <property type="entry name" value="PK_Tyr_Ser-Thr"/>
    <property type="match status" value="1"/>
</dbReference>